<dbReference type="AlphaFoldDB" id="A0A6A7BUN9"/>
<sequence length="261" mass="29288">MGLVPYPDSDDDDRGAKPPQLPTALLDLYSSTVRNSTKDDPEMHNGRKRIVGHVPGNWPTHVYLEWMPSPEERHALTDLIPAKRVSECTRGSSYIYSLLVSDLNVSLPLHVSLSRPLVLRTEQKSAFLEQIENGIKLSVVNCFEATPTNLCWHPNEIGSRWFLVLQLRTSDQGELPKLLSVCNTVAERFGCPLLYQNGKQEQDNDKFHVSIAWSPNARGACTASDVTDVITRISFSEVKVRIGQEVSTIPLSRLSRVLRKK</sequence>
<evidence type="ECO:0000256" key="2">
    <source>
        <dbReference type="ARBA" id="ARBA00022801"/>
    </source>
</evidence>
<evidence type="ECO:0000313" key="8">
    <source>
        <dbReference type="Proteomes" id="UP000799421"/>
    </source>
</evidence>
<feature type="active site" description="Proton donor/acceptor" evidence="5">
    <location>
        <position position="110"/>
    </location>
</feature>
<gene>
    <name evidence="5" type="primary">USB1</name>
    <name evidence="7" type="ORF">K470DRAFT_259501</name>
</gene>
<evidence type="ECO:0000256" key="3">
    <source>
        <dbReference type="ARBA" id="ARBA00023239"/>
    </source>
</evidence>
<dbReference type="GO" id="GO:0034477">
    <property type="term" value="P:U6 snRNA 3'-end processing"/>
    <property type="evidence" value="ECO:0007669"/>
    <property type="project" value="UniProtKB-UniRule"/>
</dbReference>
<dbReference type="EC" id="3.1.4.-" evidence="5"/>
<keyword evidence="1 5" id="KW-0540">Nuclease</keyword>
<protein>
    <recommendedName>
        <fullName evidence="5">U6 snRNA phosphodiesterase</fullName>
        <ecNumber evidence="5">3.1.4.-</ecNumber>
    </recommendedName>
</protein>
<dbReference type="GO" id="GO:1990838">
    <property type="term" value="F:poly(U)-specific exoribonuclease activity, producing 3' uridine cyclic phosphate ends"/>
    <property type="evidence" value="ECO:0007669"/>
    <property type="project" value="UniProtKB-UniRule"/>
</dbReference>
<dbReference type="Pfam" id="PF09749">
    <property type="entry name" value="HVSL"/>
    <property type="match status" value="1"/>
</dbReference>
<dbReference type="EMBL" id="MU006003">
    <property type="protein sequence ID" value="KAF2858792.1"/>
    <property type="molecule type" value="Genomic_DNA"/>
</dbReference>
<proteinExistence type="inferred from homology"/>
<dbReference type="HAMAP" id="MF_03040">
    <property type="entry name" value="USB1"/>
    <property type="match status" value="1"/>
</dbReference>
<comment type="function">
    <text evidence="5">Phosphodiesterase responsible for the U6 snRNA 3' end processing. Acts as an exoribonuclease (RNase) responsible for trimming the poly(U) tract of the last nucleotides in the pre-U6 snRNA molecule, leading to the formation of mature U6 snRNA.</text>
</comment>
<accession>A0A6A7BUN9</accession>
<keyword evidence="8" id="KW-1185">Reference proteome</keyword>
<organism evidence="7 8">
    <name type="scientific">Piedraia hortae CBS 480.64</name>
    <dbReference type="NCBI Taxonomy" id="1314780"/>
    <lineage>
        <taxon>Eukaryota</taxon>
        <taxon>Fungi</taxon>
        <taxon>Dikarya</taxon>
        <taxon>Ascomycota</taxon>
        <taxon>Pezizomycotina</taxon>
        <taxon>Dothideomycetes</taxon>
        <taxon>Dothideomycetidae</taxon>
        <taxon>Capnodiales</taxon>
        <taxon>Piedraiaceae</taxon>
        <taxon>Piedraia</taxon>
    </lineage>
</organism>
<keyword evidence="2 5" id="KW-0378">Hydrolase</keyword>
<comment type="similarity">
    <text evidence="5">Belongs to the 2H phosphoesterase superfamily. USB1 family.</text>
</comment>
<feature type="active site" description="Proton donor/acceptor" evidence="5">
    <location>
        <position position="208"/>
    </location>
</feature>
<dbReference type="GO" id="GO:0016829">
    <property type="term" value="F:lyase activity"/>
    <property type="evidence" value="ECO:0007669"/>
    <property type="project" value="UniProtKB-KW"/>
</dbReference>
<name>A0A6A7BUN9_9PEZI</name>
<dbReference type="Gene3D" id="3.90.1140.10">
    <property type="entry name" value="Cyclic phosphodiesterase"/>
    <property type="match status" value="1"/>
</dbReference>
<evidence type="ECO:0000256" key="1">
    <source>
        <dbReference type="ARBA" id="ARBA00022722"/>
    </source>
</evidence>
<evidence type="ECO:0000313" key="7">
    <source>
        <dbReference type="EMBL" id="KAF2858792.1"/>
    </source>
</evidence>
<evidence type="ECO:0000256" key="6">
    <source>
        <dbReference type="SAM" id="MobiDB-lite"/>
    </source>
</evidence>
<reference evidence="7" key="1">
    <citation type="journal article" date="2020" name="Stud. Mycol.">
        <title>101 Dothideomycetes genomes: a test case for predicting lifestyles and emergence of pathogens.</title>
        <authorList>
            <person name="Haridas S."/>
            <person name="Albert R."/>
            <person name="Binder M."/>
            <person name="Bloem J."/>
            <person name="Labutti K."/>
            <person name="Salamov A."/>
            <person name="Andreopoulos B."/>
            <person name="Baker S."/>
            <person name="Barry K."/>
            <person name="Bills G."/>
            <person name="Bluhm B."/>
            <person name="Cannon C."/>
            <person name="Castanera R."/>
            <person name="Culley D."/>
            <person name="Daum C."/>
            <person name="Ezra D."/>
            <person name="Gonzalez J."/>
            <person name="Henrissat B."/>
            <person name="Kuo A."/>
            <person name="Liang C."/>
            <person name="Lipzen A."/>
            <person name="Lutzoni F."/>
            <person name="Magnuson J."/>
            <person name="Mondo S."/>
            <person name="Nolan M."/>
            <person name="Ohm R."/>
            <person name="Pangilinan J."/>
            <person name="Park H.-J."/>
            <person name="Ramirez L."/>
            <person name="Alfaro M."/>
            <person name="Sun H."/>
            <person name="Tritt A."/>
            <person name="Yoshinaga Y."/>
            <person name="Zwiers L.-H."/>
            <person name="Turgeon B."/>
            <person name="Goodwin S."/>
            <person name="Spatafora J."/>
            <person name="Crous P."/>
            <person name="Grigoriev I."/>
        </authorList>
    </citation>
    <scope>NUCLEOTIDE SEQUENCE</scope>
    <source>
        <strain evidence="7">CBS 480.64</strain>
    </source>
</reference>
<feature type="region of interest" description="Disordered" evidence="6">
    <location>
        <begin position="1"/>
        <end position="24"/>
    </location>
</feature>
<dbReference type="PANTHER" id="PTHR13522:SF3">
    <property type="entry name" value="U6 SNRNA PHOSPHODIESTERASE 1"/>
    <property type="match status" value="1"/>
</dbReference>
<comment type="subcellular location">
    <subcellularLocation>
        <location evidence="5">Nucleus</location>
    </subcellularLocation>
</comment>
<dbReference type="GO" id="GO:0005634">
    <property type="term" value="C:nucleus"/>
    <property type="evidence" value="ECO:0007669"/>
    <property type="project" value="UniProtKB-SubCell"/>
</dbReference>
<keyword evidence="4 5" id="KW-0539">Nucleus</keyword>
<evidence type="ECO:0000256" key="4">
    <source>
        <dbReference type="ARBA" id="ARBA00023242"/>
    </source>
</evidence>
<evidence type="ECO:0000256" key="5">
    <source>
        <dbReference type="HAMAP-Rule" id="MF_03040"/>
    </source>
</evidence>
<dbReference type="OrthoDB" id="49151at2759"/>
<dbReference type="InterPro" id="IPR027521">
    <property type="entry name" value="Usb1"/>
</dbReference>
<keyword evidence="3" id="KW-0456">Lyase</keyword>
<dbReference type="PANTHER" id="PTHR13522">
    <property type="entry name" value="U6 SNRNA PHOSPHODIESTERASE 1"/>
    <property type="match status" value="1"/>
</dbReference>
<dbReference type="Proteomes" id="UP000799421">
    <property type="component" value="Unassembled WGS sequence"/>
</dbReference>